<keyword evidence="2" id="KW-1185">Reference proteome</keyword>
<reference evidence="2" key="1">
    <citation type="journal article" date="2019" name="Int. J. Syst. Evol. Microbiol.">
        <title>The Global Catalogue of Microorganisms (GCM) 10K type strain sequencing project: providing services to taxonomists for standard genome sequencing and annotation.</title>
        <authorList>
            <consortium name="The Broad Institute Genomics Platform"/>
            <consortium name="The Broad Institute Genome Sequencing Center for Infectious Disease"/>
            <person name="Wu L."/>
            <person name="Ma J."/>
        </authorList>
    </citation>
    <scope>NUCLEOTIDE SEQUENCE [LARGE SCALE GENOMIC DNA]</scope>
    <source>
        <strain evidence="2">ZS-22-S1</strain>
    </source>
</reference>
<name>A0ABV9SAT5_9PSEU</name>
<evidence type="ECO:0000313" key="1">
    <source>
        <dbReference type="EMBL" id="MFC4857838.1"/>
    </source>
</evidence>
<comment type="caution">
    <text evidence="1">The sequence shown here is derived from an EMBL/GenBank/DDBJ whole genome shotgun (WGS) entry which is preliminary data.</text>
</comment>
<gene>
    <name evidence="1" type="ORF">ACFPCV_30425</name>
</gene>
<organism evidence="1 2">
    <name type="scientific">Actinophytocola glycyrrhizae</name>
    <dbReference type="NCBI Taxonomy" id="2044873"/>
    <lineage>
        <taxon>Bacteria</taxon>
        <taxon>Bacillati</taxon>
        <taxon>Actinomycetota</taxon>
        <taxon>Actinomycetes</taxon>
        <taxon>Pseudonocardiales</taxon>
        <taxon>Pseudonocardiaceae</taxon>
    </lineage>
</organism>
<protein>
    <recommendedName>
        <fullName evidence="3">Potassium transporter TrkA</fullName>
    </recommendedName>
</protein>
<dbReference type="EMBL" id="JBHSIS010000020">
    <property type="protein sequence ID" value="MFC4857838.1"/>
    <property type="molecule type" value="Genomic_DNA"/>
</dbReference>
<sequence>MVGTGALARSICYSLAVLCAVPVRVEVSGRDQRRAEEVCFVAGTRAVTAGRPVRFVPHVGDLESVLAAPDLDGVLVCASSQSPWEATTRPSAWTALLRRAGFGLALPFQAEAALRAGRLLATRTPRPWLLNGCFPDAVNPLLAALGVPVLAGFGNVGLLAASAQAALGLPDQSRLRLLAHHVHLHAPATGVAEALAWVDDEPVADPGALLAAQRATDRAELNQITGHTAALLLTALLAGTPLDTHLPGPHGRPGGYPVRLHGTDLTLRLPPGLGEPQVVAFNERAAMADGVTVDRATGGGGRVRFGPAAAEELAGLAPDLAAGFPVGDLDSATAELGALRDRLRAEPAGRLQGVTG</sequence>
<dbReference type="Proteomes" id="UP001595859">
    <property type="component" value="Unassembled WGS sequence"/>
</dbReference>
<evidence type="ECO:0008006" key="3">
    <source>
        <dbReference type="Google" id="ProtNLM"/>
    </source>
</evidence>
<proteinExistence type="predicted"/>
<evidence type="ECO:0000313" key="2">
    <source>
        <dbReference type="Proteomes" id="UP001595859"/>
    </source>
</evidence>
<dbReference type="RefSeq" id="WP_378059872.1">
    <property type="nucleotide sequence ID" value="NZ_JBHSIS010000020.1"/>
</dbReference>
<accession>A0ABV9SAT5</accession>